<organism evidence="2 3">
    <name type="scientific">Actinocorallia longicatena</name>
    <dbReference type="NCBI Taxonomy" id="111803"/>
    <lineage>
        <taxon>Bacteria</taxon>
        <taxon>Bacillati</taxon>
        <taxon>Actinomycetota</taxon>
        <taxon>Actinomycetes</taxon>
        <taxon>Streptosporangiales</taxon>
        <taxon>Thermomonosporaceae</taxon>
        <taxon>Actinocorallia</taxon>
    </lineage>
</organism>
<keyword evidence="1" id="KW-1133">Transmembrane helix</keyword>
<accession>A0ABP6QH41</accession>
<gene>
    <name evidence="2" type="ORF">GCM10010468_60640</name>
</gene>
<evidence type="ECO:0000313" key="2">
    <source>
        <dbReference type="EMBL" id="GAA3230281.1"/>
    </source>
</evidence>
<evidence type="ECO:0000256" key="1">
    <source>
        <dbReference type="SAM" id="Phobius"/>
    </source>
</evidence>
<dbReference type="Proteomes" id="UP001501237">
    <property type="component" value="Unassembled WGS sequence"/>
</dbReference>
<dbReference type="EMBL" id="BAAAUV010000020">
    <property type="protein sequence ID" value="GAA3230281.1"/>
    <property type="molecule type" value="Genomic_DNA"/>
</dbReference>
<feature type="transmembrane region" description="Helical" evidence="1">
    <location>
        <begin position="27"/>
        <end position="47"/>
    </location>
</feature>
<keyword evidence="3" id="KW-1185">Reference proteome</keyword>
<keyword evidence="1" id="KW-0472">Membrane</keyword>
<name>A0ABP6QH41_9ACTN</name>
<comment type="caution">
    <text evidence="2">The sequence shown here is derived from an EMBL/GenBank/DDBJ whole genome shotgun (WGS) entry which is preliminary data.</text>
</comment>
<proteinExistence type="predicted"/>
<dbReference type="RefSeq" id="WP_344835188.1">
    <property type="nucleotide sequence ID" value="NZ_BAAAUV010000020.1"/>
</dbReference>
<reference evidence="3" key="1">
    <citation type="journal article" date="2019" name="Int. J. Syst. Evol. Microbiol.">
        <title>The Global Catalogue of Microorganisms (GCM) 10K type strain sequencing project: providing services to taxonomists for standard genome sequencing and annotation.</title>
        <authorList>
            <consortium name="The Broad Institute Genomics Platform"/>
            <consortium name="The Broad Institute Genome Sequencing Center for Infectious Disease"/>
            <person name="Wu L."/>
            <person name="Ma J."/>
        </authorList>
    </citation>
    <scope>NUCLEOTIDE SEQUENCE [LARGE SCALE GENOMIC DNA]</scope>
    <source>
        <strain evidence="3">JCM 9377</strain>
    </source>
</reference>
<protein>
    <submittedName>
        <fullName evidence="2">Uncharacterized protein</fullName>
    </submittedName>
</protein>
<evidence type="ECO:0000313" key="3">
    <source>
        <dbReference type="Proteomes" id="UP001501237"/>
    </source>
</evidence>
<sequence>MSEPDLPAARRPEAPAWNWGAPPRARLVVGLVIAMTLLAVAVTAMAITRRSSTADSAYDRGYAAGHEIGSQFGYPGDPGIPDDVTAMDAYCKATTAGTGAPAGYPGGSPDAEDWITGRDAGCLDGALGR</sequence>
<keyword evidence="1" id="KW-0812">Transmembrane</keyword>